<reference evidence="4 5" key="1">
    <citation type="journal article" date="2011" name="Stand. Genomic Sci.">
        <title>Non-contiguous finished genome sequence and contextual data of the filamentous soil bacterium Ktedonobacter racemifer type strain (SOSP1-21).</title>
        <authorList>
            <person name="Chang Y.J."/>
            <person name="Land M."/>
            <person name="Hauser L."/>
            <person name="Chertkov O."/>
            <person name="Del Rio T.G."/>
            <person name="Nolan M."/>
            <person name="Copeland A."/>
            <person name="Tice H."/>
            <person name="Cheng J.F."/>
            <person name="Lucas S."/>
            <person name="Han C."/>
            <person name="Goodwin L."/>
            <person name="Pitluck S."/>
            <person name="Ivanova N."/>
            <person name="Ovchinikova G."/>
            <person name="Pati A."/>
            <person name="Chen A."/>
            <person name="Palaniappan K."/>
            <person name="Mavromatis K."/>
            <person name="Liolios K."/>
            <person name="Brettin T."/>
            <person name="Fiebig A."/>
            <person name="Rohde M."/>
            <person name="Abt B."/>
            <person name="Goker M."/>
            <person name="Detter J.C."/>
            <person name="Woyke T."/>
            <person name="Bristow J."/>
            <person name="Eisen J.A."/>
            <person name="Markowitz V."/>
            <person name="Hugenholtz P."/>
            <person name="Kyrpides N.C."/>
            <person name="Klenk H.P."/>
            <person name="Lapidus A."/>
        </authorList>
    </citation>
    <scope>NUCLEOTIDE SEQUENCE [LARGE SCALE GENOMIC DNA]</scope>
    <source>
        <strain evidence="5">DSM 44963</strain>
        <strain evidence="4">SOSP1-21</strain>
    </source>
</reference>
<dbReference type="PANTHER" id="PTHR33293:SF1">
    <property type="entry name" value="INSERTION ELEMENT IS1 1 PROTEIN INSB-RELATED"/>
    <property type="match status" value="1"/>
</dbReference>
<name>D6TH25_KTERA</name>
<evidence type="ECO:0000256" key="1">
    <source>
        <dbReference type="SAM" id="MobiDB-lite"/>
    </source>
</evidence>
<dbReference type="RefSeq" id="WP_007908413.1">
    <property type="nucleotide sequence ID" value="NZ_ADVG01000001.1"/>
</dbReference>
<dbReference type="EMBL" id="ADVG01000002">
    <property type="protein sequence ID" value="EFH87506.1"/>
    <property type="molecule type" value="Genomic_DNA"/>
</dbReference>
<feature type="region of interest" description="Disordered" evidence="1">
    <location>
        <begin position="148"/>
        <end position="170"/>
    </location>
</feature>
<accession>D6TH25</accession>
<dbReference type="eggNOG" id="COG3677">
    <property type="taxonomic scope" value="Bacteria"/>
</dbReference>
<gene>
    <name evidence="4" type="ORF">Krac_12402</name>
    <name evidence="2" type="ORF">Krac_1801</name>
    <name evidence="3" type="ORF">Krac_8840</name>
</gene>
<sequence length="170" mass="18576">MTPIPSLPACPNPACEQPHVIRNGSSKGRRRYQCRGCGRFFGETEGTPMYRLHTPVAEVTQALLVVMRRGSLRAAEEITGHKYETIGEWLRRASEHAEALTAILTQDLRLSTVEIDEFWSFVHKKTEPPTKLMPVNAGVASCKIAPAASLPPVPLDASATISSSERSPSP</sequence>
<protein>
    <recommendedName>
        <fullName evidence="6">Insertion element protein</fullName>
    </recommendedName>
</protein>
<dbReference type="AlphaFoldDB" id="D6TH25"/>
<dbReference type="Proteomes" id="UP000004508">
    <property type="component" value="Unassembled WGS sequence"/>
</dbReference>
<dbReference type="InterPro" id="IPR051354">
    <property type="entry name" value="Transposase_27_IS1"/>
</dbReference>
<evidence type="ECO:0000313" key="2">
    <source>
        <dbReference type="EMBL" id="EFH81114.1"/>
    </source>
</evidence>
<evidence type="ECO:0000313" key="5">
    <source>
        <dbReference type="Proteomes" id="UP000004508"/>
    </source>
</evidence>
<dbReference type="InParanoid" id="D6TH25"/>
<evidence type="ECO:0000313" key="3">
    <source>
        <dbReference type="EMBL" id="EFH87506.1"/>
    </source>
</evidence>
<evidence type="ECO:0008006" key="6">
    <source>
        <dbReference type="Google" id="ProtNLM"/>
    </source>
</evidence>
<organism evidence="4 5">
    <name type="scientific">Ktedonobacter racemifer DSM 44963</name>
    <dbReference type="NCBI Taxonomy" id="485913"/>
    <lineage>
        <taxon>Bacteria</taxon>
        <taxon>Bacillati</taxon>
        <taxon>Chloroflexota</taxon>
        <taxon>Ktedonobacteria</taxon>
        <taxon>Ktedonobacterales</taxon>
        <taxon>Ktedonobacteraceae</taxon>
        <taxon>Ktedonobacter</taxon>
    </lineage>
</organism>
<evidence type="ECO:0000313" key="4">
    <source>
        <dbReference type="EMBL" id="EFH90767.1"/>
    </source>
</evidence>
<proteinExistence type="predicted"/>
<dbReference type="PANTHER" id="PTHR33293">
    <property type="entry name" value="INSERTION ELEMENT IS1 1 PROTEIN INSB-RELATED"/>
    <property type="match status" value="1"/>
</dbReference>
<dbReference type="OrthoDB" id="951040at2"/>
<keyword evidence="5" id="KW-1185">Reference proteome</keyword>
<dbReference type="EMBL" id="ADVG01000001">
    <property type="protein sequence ID" value="EFH90767.1"/>
    <property type="molecule type" value="Genomic_DNA"/>
</dbReference>
<dbReference type="EMBL" id="ADVG01000004">
    <property type="protein sequence ID" value="EFH81114.1"/>
    <property type="molecule type" value="Genomic_DNA"/>
</dbReference>
<feature type="compositionally biased region" description="Polar residues" evidence="1">
    <location>
        <begin position="159"/>
        <end position="170"/>
    </location>
</feature>
<comment type="caution">
    <text evidence="4">The sequence shown here is derived from an EMBL/GenBank/DDBJ whole genome shotgun (WGS) entry which is preliminary data.</text>
</comment>